<evidence type="ECO:0000313" key="2">
    <source>
        <dbReference type="EMBL" id="MXQ87767.1"/>
    </source>
</evidence>
<name>A0A6B0RGI1_9CETA</name>
<dbReference type="EMBL" id="VBQZ03000040">
    <property type="protein sequence ID" value="MXQ87767.1"/>
    <property type="molecule type" value="Genomic_DNA"/>
</dbReference>
<dbReference type="Proteomes" id="UP000322234">
    <property type="component" value="Unassembled WGS sequence"/>
</dbReference>
<evidence type="ECO:0000256" key="1">
    <source>
        <dbReference type="SAM" id="MobiDB-lite"/>
    </source>
</evidence>
<evidence type="ECO:0000313" key="3">
    <source>
        <dbReference type="Proteomes" id="UP000322234"/>
    </source>
</evidence>
<keyword evidence="3" id="KW-1185">Reference proteome</keyword>
<proteinExistence type="predicted"/>
<sequence length="84" mass="9146">MSPVGSGQGADYSDTGPKHPTAVPASLRDAVALTSWFGEPESEHGHLILLQINQTSELNGKIAYRNQISEFNGKITYAWLMKSE</sequence>
<dbReference type="AlphaFoldDB" id="A0A6B0RGI1"/>
<protein>
    <submittedName>
        <fullName evidence="2">Uncharacterized protein</fullName>
    </submittedName>
</protein>
<accession>A0A6B0RGI1</accession>
<gene>
    <name evidence="2" type="ORF">E5288_WYG018073</name>
</gene>
<comment type="caution">
    <text evidence="2">The sequence shown here is derived from an EMBL/GenBank/DDBJ whole genome shotgun (WGS) entry which is preliminary data.</text>
</comment>
<organism evidence="2 3">
    <name type="scientific">Bos mutus</name>
    <name type="common">wild yak</name>
    <dbReference type="NCBI Taxonomy" id="72004"/>
    <lineage>
        <taxon>Eukaryota</taxon>
        <taxon>Metazoa</taxon>
        <taxon>Chordata</taxon>
        <taxon>Craniata</taxon>
        <taxon>Vertebrata</taxon>
        <taxon>Euteleostomi</taxon>
        <taxon>Mammalia</taxon>
        <taxon>Eutheria</taxon>
        <taxon>Laurasiatheria</taxon>
        <taxon>Artiodactyla</taxon>
        <taxon>Ruminantia</taxon>
        <taxon>Pecora</taxon>
        <taxon>Bovidae</taxon>
        <taxon>Bovinae</taxon>
        <taxon>Bos</taxon>
    </lineage>
</organism>
<reference evidence="2" key="1">
    <citation type="submission" date="2019-10" db="EMBL/GenBank/DDBJ databases">
        <title>The sequence and de novo assembly of the wild yak genome.</title>
        <authorList>
            <person name="Liu Y."/>
        </authorList>
    </citation>
    <scope>NUCLEOTIDE SEQUENCE [LARGE SCALE GENOMIC DNA]</scope>
    <source>
        <strain evidence="2">WY2019</strain>
    </source>
</reference>
<feature type="region of interest" description="Disordered" evidence="1">
    <location>
        <begin position="1"/>
        <end position="23"/>
    </location>
</feature>